<evidence type="ECO:0000256" key="6">
    <source>
        <dbReference type="ARBA" id="ARBA00022989"/>
    </source>
</evidence>
<gene>
    <name evidence="12" type="ORF">FWK35_00001876</name>
</gene>
<evidence type="ECO:0000256" key="3">
    <source>
        <dbReference type="ARBA" id="ARBA00022606"/>
    </source>
</evidence>
<feature type="transmembrane region" description="Helical" evidence="10">
    <location>
        <begin position="360"/>
        <end position="381"/>
    </location>
</feature>
<keyword evidence="11" id="KW-0732">Signal</keyword>
<dbReference type="Proteomes" id="UP000478052">
    <property type="component" value="Unassembled WGS sequence"/>
</dbReference>
<comment type="similarity">
    <text evidence="10">Belongs to the insect chemoreceptor superfamily. Heteromeric odorant receptor channel (TC 1.A.69) family.</text>
</comment>
<dbReference type="InterPro" id="IPR004117">
    <property type="entry name" value="7tm6_olfct_rcpt"/>
</dbReference>
<evidence type="ECO:0000256" key="9">
    <source>
        <dbReference type="ARBA" id="ARBA00023224"/>
    </source>
</evidence>
<evidence type="ECO:0000256" key="2">
    <source>
        <dbReference type="ARBA" id="ARBA00022475"/>
    </source>
</evidence>
<evidence type="ECO:0000256" key="7">
    <source>
        <dbReference type="ARBA" id="ARBA00023136"/>
    </source>
</evidence>
<dbReference type="AlphaFoldDB" id="A0A6G0ZIE5"/>
<evidence type="ECO:0000313" key="12">
    <source>
        <dbReference type="EMBL" id="KAF0770681.1"/>
    </source>
</evidence>
<dbReference type="PANTHER" id="PTHR21137:SF35">
    <property type="entry name" value="ODORANT RECEPTOR 19A-RELATED"/>
    <property type="match status" value="1"/>
</dbReference>
<dbReference type="PANTHER" id="PTHR21137">
    <property type="entry name" value="ODORANT RECEPTOR"/>
    <property type="match status" value="1"/>
</dbReference>
<dbReference type="GO" id="GO:0005886">
    <property type="term" value="C:plasma membrane"/>
    <property type="evidence" value="ECO:0007669"/>
    <property type="project" value="UniProtKB-SubCell"/>
</dbReference>
<keyword evidence="8 10" id="KW-0675">Receptor</keyword>
<keyword evidence="7 10" id="KW-0472">Membrane</keyword>
<comment type="caution">
    <text evidence="10">Lacks conserved residue(s) required for the propagation of feature annotation.</text>
</comment>
<keyword evidence="4 10" id="KW-0812">Transmembrane</keyword>
<feature type="transmembrane region" description="Helical" evidence="10">
    <location>
        <begin position="213"/>
        <end position="246"/>
    </location>
</feature>
<feature type="signal peptide" evidence="11">
    <location>
        <begin position="1"/>
        <end position="21"/>
    </location>
</feature>
<feature type="transmembrane region" description="Helical" evidence="10">
    <location>
        <begin position="160"/>
        <end position="183"/>
    </location>
</feature>
<evidence type="ECO:0000256" key="5">
    <source>
        <dbReference type="ARBA" id="ARBA00022725"/>
    </source>
</evidence>
<feature type="transmembrane region" description="Helical" evidence="10">
    <location>
        <begin position="62"/>
        <end position="85"/>
    </location>
</feature>
<keyword evidence="9 10" id="KW-0807">Transducer</keyword>
<feature type="transmembrane region" description="Helical" evidence="10">
    <location>
        <begin position="97"/>
        <end position="119"/>
    </location>
</feature>
<dbReference type="GO" id="GO:0004984">
    <property type="term" value="F:olfactory receptor activity"/>
    <property type="evidence" value="ECO:0007669"/>
    <property type="project" value="InterPro"/>
</dbReference>
<keyword evidence="2" id="KW-1003">Cell membrane</keyword>
<feature type="chain" id="PRO_5026250696" description="Odorant receptor" evidence="11">
    <location>
        <begin position="22"/>
        <end position="489"/>
    </location>
</feature>
<evidence type="ECO:0000256" key="4">
    <source>
        <dbReference type="ARBA" id="ARBA00022692"/>
    </source>
</evidence>
<keyword evidence="6 10" id="KW-1133">Transmembrane helix</keyword>
<reference evidence="12 13" key="1">
    <citation type="submission" date="2019-08" db="EMBL/GenBank/DDBJ databases">
        <title>Whole genome of Aphis craccivora.</title>
        <authorList>
            <person name="Voronova N.V."/>
            <person name="Shulinski R.S."/>
            <person name="Bandarenka Y.V."/>
            <person name="Zhorov D.G."/>
            <person name="Warner D."/>
        </authorList>
    </citation>
    <scope>NUCLEOTIDE SEQUENCE [LARGE SCALE GENOMIC DNA]</scope>
    <source>
        <strain evidence="12">180601</strain>
        <tissue evidence="12">Whole Body</tissue>
    </source>
</reference>
<comment type="subcellular location">
    <subcellularLocation>
        <location evidence="1 10">Cell membrane</location>
        <topology evidence="1 10">Multi-pass membrane protein</topology>
    </subcellularLocation>
</comment>
<proteinExistence type="inferred from homology"/>
<dbReference type="GO" id="GO:0005549">
    <property type="term" value="F:odorant binding"/>
    <property type="evidence" value="ECO:0007669"/>
    <property type="project" value="InterPro"/>
</dbReference>
<name>A0A6G0ZIE5_APHCR</name>
<dbReference type="Pfam" id="PF02949">
    <property type="entry name" value="7tm_6"/>
    <property type="match status" value="1"/>
</dbReference>
<keyword evidence="13" id="KW-1185">Reference proteome</keyword>
<dbReference type="OrthoDB" id="6597368at2759"/>
<accession>A0A6G0ZIE5</accession>
<keyword evidence="3 10" id="KW-0716">Sensory transduction</keyword>
<evidence type="ECO:0000313" key="13">
    <source>
        <dbReference type="Proteomes" id="UP000478052"/>
    </source>
</evidence>
<evidence type="ECO:0000256" key="8">
    <source>
        <dbReference type="ARBA" id="ARBA00023170"/>
    </source>
</evidence>
<evidence type="ECO:0000256" key="11">
    <source>
        <dbReference type="SAM" id="SignalP"/>
    </source>
</evidence>
<protein>
    <recommendedName>
        <fullName evidence="10">Odorant receptor</fullName>
    </recommendedName>
</protein>
<dbReference type="EMBL" id="VUJU01000398">
    <property type="protein sequence ID" value="KAF0770681.1"/>
    <property type="molecule type" value="Genomic_DNA"/>
</dbReference>
<evidence type="ECO:0000256" key="10">
    <source>
        <dbReference type="RuleBase" id="RU351113"/>
    </source>
</evidence>
<organism evidence="12 13">
    <name type="scientific">Aphis craccivora</name>
    <name type="common">Cowpea aphid</name>
    <dbReference type="NCBI Taxonomy" id="307492"/>
    <lineage>
        <taxon>Eukaryota</taxon>
        <taxon>Metazoa</taxon>
        <taxon>Ecdysozoa</taxon>
        <taxon>Arthropoda</taxon>
        <taxon>Hexapoda</taxon>
        <taxon>Insecta</taxon>
        <taxon>Pterygota</taxon>
        <taxon>Neoptera</taxon>
        <taxon>Paraneoptera</taxon>
        <taxon>Hemiptera</taxon>
        <taxon>Sternorrhyncha</taxon>
        <taxon>Aphidomorpha</taxon>
        <taxon>Aphidoidea</taxon>
        <taxon>Aphididae</taxon>
        <taxon>Aphidini</taxon>
        <taxon>Aphis</taxon>
        <taxon>Aphis</taxon>
    </lineage>
</organism>
<dbReference type="GO" id="GO:0007165">
    <property type="term" value="P:signal transduction"/>
    <property type="evidence" value="ECO:0007669"/>
    <property type="project" value="UniProtKB-KW"/>
</dbReference>
<keyword evidence="5 10" id="KW-0552">Olfaction</keyword>
<sequence>MYLFNSRVLYILLSATKLCVMDNLRDEEVTIHLKLLKLFRFYHMIKLNSTKIFNYNYNAYRLLTFLYVAIMNSIVIYSNIGFFVGTDDSQNINYVDLYLIMFLMTNIFFCSWRICIILIKSNTIFEVLNVSRLNFFTSEHCRKHLNVLHKNRDQTIKITYYFFVFSTIVIIQWLISPIMAIMFTTTDVENVRLSNILNLRFPVSTHTYNQYHLIFYLIELTISIIPSYVIILTDTLILSFSLAIISQQKVLSRAFKNIGHEENSQSKCYDDFKSILEDQIQLNLTLNINFMSIIYTYNVILKKKIKSYYSIVKPVILANVAMSSTFLVITTYVFIVKFLLNLISTGDMVLFSNESYEIFIIIKLGSTAFFIPAQFFLYCYLLDNMYHKRESVNFAIYSCNWTKMDVKFKMLLLLTLRMNDANTLMIKISPKKFFNLQMFNSNINVLQYYLRHVENYKFKISLIARDCKDFTTKLVSQPPRGVFWVMLIG</sequence>
<evidence type="ECO:0000256" key="1">
    <source>
        <dbReference type="ARBA" id="ARBA00004651"/>
    </source>
</evidence>
<comment type="caution">
    <text evidence="12">The sequence shown here is derived from an EMBL/GenBank/DDBJ whole genome shotgun (WGS) entry which is preliminary data.</text>
</comment>
<feature type="transmembrane region" description="Helical" evidence="10">
    <location>
        <begin position="316"/>
        <end position="340"/>
    </location>
</feature>